<proteinExistence type="predicted"/>
<reference evidence="1" key="2">
    <citation type="submission" date="2020-05" db="UniProtKB">
        <authorList>
            <consortium name="EnsemblMetazoa"/>
        </authorList>
    </citation>
    <scope>IDENTIFICATION</scope>
    <source>
        <strain evidence="1">IAEA</strain>
    </source>
</reference>
<evidence type="ECO:0000313" key="1">
    <source>
        <dbReference type="EnsemblMetazoa" id="GPPI020273-PA"/>
    </source>
</evidence>
<protein>
    <submittedName>
        <fullName evidence="1">Uncharacterized protein</fullName>
    </submittedName>
</protein>
<dbReference type="EMBL" id="JXJN01009023">
    <property type="status" value="NOT_ANNOTATED_CDS"/>
    <property type="molecule type" value="Genomic_DNA"/>
</dbReference>
<dbReference type="AlphaFoldDB" id="A0A1B0B690"/>
<dbReference type="VEuPathDB" id="VectorBase:GPPI020273"/>
<accession>A0A1B0B690</accession>
<evidence type="ECO:0000313" key="2">
    <source>
        <dbReference type="Proteomes" id="UP000092460"/>
    </source>
</evidence>
<organism evidence="1 2">
    <name type="scientific">Glossina palpalis gambiensis</name>
    <dbReference type="NCBI Taxonomy" id="67801"/>
    <lineage>
        <taxon>Eukaryota</taxon>
        <taxon>Metazoa</taxon>
        <taxon>Ecdysozoa</taxon>
        <taxon>Arthropoda</taxon>
        <taxon>Hexapoda</taxon>
        <taxon>Insecta</taxon>
        <taxon>Pterygota</taxon>
        <taxon>Neoptera</taxon>
        <taxon>Endopterygota</taxon>
        <taxon>Diptera</taxon>
        <taxon>Brachycera</taxon>
        <taxon>Muscomorpha</taxon>
        <taxon>Hippoboscoidea</taxon>
        <taxon>Glossinidae</taxon>
        <taxon>Glossina</taxon>
    </lineage>
</organism>
<dbReference type="EnsemblMetazoa" id="GPPI020273-RA">
    <property type="protein sequence ID" value="GPPI020273-PA"/>
    <property type="gene ID" value="GPPI020273"/>
</dbReference>
<dbReference type="Proteomes" id="UP000092460">
    <property type="component" value="Unassembled WGS sequence"/>
</dbReference>
<sequence>MSSDDDDDDDDVNVLSAVGIKIEVIITPHVSCNHHYSGSTLCSCCLAVLDDYQATSQAAKQLTSTRLDCITACNSIEVNFEADTLHVMHSPFKRASLYGTPDCHNACQLVTNISHHLCPINKYIESTSDTYSNIANALQLRQINVKYGNPEYGGYEDNKTNKILVTCDTSAMLQGTWFLA</sequence>
<reference evidence="2" key="1">
    <citation type="submission" date="2015-01" db="EMBL/GenBank/DDBJ databases">
        <authorList>
            <person name="Aksoy S."/>
            <person name="Warren W."/>
            <person name="Wilson R.K."/>
        </authorList>
    </citation>
    <scope>NUCLEOTIDE SEQUENCE [LARGE SCALE GENOMIC DNA]</scope>
    <source>
        <strain evidence="2">IAEA</strain>
    </source>
</reference>
<name>A0A1B0B690_9MUSC</name>
<keyword evidence="2" id="KW-1185">Reference proteome</keyword>